<organism evidence="9 11">
    <name type="scientific">Sphingomonas paucimobilis</name>
    <name type="common">Pseudomonas paucimobilis</name>
    <dbReference type="NCBI Taxonomy" id="13689"/>
    <lineage>
        <taxon>Bacteria</taxon>
        <taxon>Pseudomonadati</taxon>
        <taxon>Pseudomonadota</taxon>
        <taxon>Alphaproteobacteria</taxon>
        <taxon>Sphingomonadales</taxon>
        <taxon>Sphingomonadaceae</taxon>
        <taxon>Sphingomonas</taxon>
    </lineage>
</organism>
<dbReference type="PANTHER" id="PTHR30269">
    <property type="entry name" value="TRANSMEMBRANE PROTEIN YFCA"/>
    <property type="match status" value="1"/>
</dbReference>
<accession>A0A411LK70</accession>
<dbReference type="Proteomes" id="UP000550136">
    <property type="component" value="Unassembled WGS sequence"/>
</dbReference>
<evidence type="ECO:0000256" key="6">
    <source>
        <dbReference type="ARBA" id="ARBA00022989"/>
    </source>
</evidence>
<feature type="transmembrane region" description="Helical" evidence="8">
    <location>
        <begin position="176"/>
        <end position="194"/>
    </location>
</feature>
<dbReference type="InterPro" id="IPR052017">
    <property type="entry name" value="TSUP"/>
</dbReference>
<keyword evidence="6 8" id="KW-1133">Transmembrane helix</keyword>
<evidence type="ECO:0000256" key="1">
    <source>
        <dbReference type="ARBA" id="ARBA00004651"/>
    </source>
</evidence>
<evidence type="ECO:0000256" key="5">
    <source>
        <dbReference type="ARBA" id="ARBA00022692"/>
    </source>
</evidence>
<dbReference type="EMBL" id="CP065713">
    <property type="protein sequence ID" value="QPT09253.1"/>
    <property type="molecule type" value="Genomic_DNA"/>
</dbReference>
<feature type="transmembrane region" description="Helical" evidence="8">
    <location>
        <begin position="140"/>
        <end position="164"/>
    </location>
</feature>
<dbReference type="InterPro" id="IPR002781">
    <property type="entry name" value="TM_pro_TauE-like"/>
</dbReference>
<dbReference type="OrthoDB" id="7582411at2"/>
<feature type="transmembrane region" description="Helical" evidence="8">
    <location>
        <begin position="44"/>
        <end position="61"/>
    </location>
</feature>
<reference evidence="9 11" key="1">
    <citation type="submission" date="2020-05" db="EMBL/GenBank/DDBJ databases">
        <title>Draft Genome Sequences of Sphingomonas sp. Isolated from the International Space Station.</title>
        <authorList>
            <person name="Bijlani S."/>
            <person name="Singh N.K."/>
            <person name="Mason C.E."/>
            <person name="Wang C.C."/>
            <person name="Venkateswaran K."/>
        </authorList>
    </citation>
    <scope>NUCLEOTIDE SEQUENCE [LARGE SCALE GENOMIC DNA]</scope>
    <source>
        <strain evidence="9 11">FKI-L5-BR-P1</strain>
    </source>
</reference>
<evidence type="ECO:0000313" key="9">
    <source>
        <dbReference type="EMBL" id="NNG58925.1"/>
    </source>
</evidence>
<evidence type="ECO:0000313" key="11">
    <source>
        <dbReference type="Proteomes" id="UP000550136"/>
    </source>
</evidence>
<evidence type="ECO:0000313" key="10">
    <source>
        <dbReference type="EMBL" id="QPT09253.1"/>
    </source>
</evidence>
<feature type="transmembrane region" description="Helical" evidence="8">
    <location>
        <begin position="229"/>
        <end position="248"/>
    </location>
</feature>
<feature type="transmembrane region" description="Helical" evidence="8">
    <location>
        <begin position="101"/>
        <end position="120"/>
    </location>
</feature>
<dbReference type="Proteomes" id="UP000594836">
    <property type="component" value="Chromosome"/>
</dbReference>
<reference evidence="10 12" key="2">
    <citation type="submission" date="2020-12" db="EMBL/GenBank/DDBJ databases">
        <title>FDA dAtabase for Regulatory Grade micrObial Sequences (FDA-ARGOS): Supporting development and validation of Infectious Disease Dx tests.</title>
        <authorList>
            <person name="Sproer C."/>
            <person name="Gronow S."/>
            <person name="Severitt S."/>
            <person name="Schroder I."/>
            <person name="Tallon L."/>
            <person name="Sadzewicz L."/>
            <person name="Zhao X."/>
            <person name="Boylan J."/>
            <person name="Ott S."/>
            <person name="Bowen H."/>
            <person name="Vavikolanu K."/>
            <person name="Mehta A."/>
            <person name="Aluvathingal J."/>
            <person name="Nadendla S."/>
            <person name="Lowell S."/>
            <person name="Myers T."/>
            <person name="Yan Y."/>
            <person name="Sichtig H."/>
        </authorList>
    </citation>
    <scope>NUCLEOTIDE SEQUENCE [LARGE SCALE GENOMIC DNA]</scope>
    <source>
        <strain evidence="10 12">FDAARGOS_881</strain>
    </source>
</reference>
<dbReference type="PANTHER" id="PTHR30269:SF0">
    <property type="entry name" value="MEMBRANE TRANSPORTER PROTEIN YFCA-RELATED"/>
    <property type="match status" value="1"/>
</dbReference>
<dbReference type="AlphaFoldDB" id="A0A411LK70"/>
<sequence>MDDFMLLAGAGLLAGAMNALAGGGSFVTLPALLATGVPSVVANASSSVALYPGGAASAWVYRKDLRRVAGASPTMMAVTSLMGGLAGSVILLATPSELFDLVLPWLLLAATLALCFGKALSTRFHGEAEAGAPAILAGQVLLGIYGGYFGGAVGIMMMAFWSVVTKADLKDLQAPRTLLVTAANTAAIVIFALMGAVRWDAILLLAPSAIVGGYLGAQLGRRLPAQQVRFATLILASGITLAFFARAYA</sequence>
<comment type="similarity">
    <text evidence="2 8">Belongs to the 4-toluene sulfonate uptake permease (TSUP) (TC 2.A.102) family.</text>
</comment>
<comment type="subcellular location">
    <subcellularLocation>
        <location evidence="1 8">Cell membrane</location>
        <topology evidence="1 8">Multi-pass membrane protein</topology>
    </subcellularLocation>
</comment>
<dbReference type="EMBL" id="JABEOU010000048">
    <property type="protein sequence ID" value="NNG58925.1"/>
    <property type="molecule type" value="Genomic_DNA"/>
</dbReference>
<protein>
    <recommendedName>
        <fullName evidence="8">Probable membrane transporter protein</fullName>
    </recommendedName>
</protein>
<feature type="transmembrane region" description="Helical" evidence="8">
    <location>
        <begin position="73"/>
        <end position="95"/>
    </location>
</feature>
<evidence type="ECO:0000313" key="12">
    <source>
        <dbReference type="Proteomes" id="UP000594836"/>
    </source>
</evidence>
<dbReference type="RefSeq" id="WP_007406559.1">
    <property type="nucleotide sequence ID" value="NZ_AP023323.1"/>
</dbReference>
<name>A0A411LK70_SPHPI</name>
<evidence type="ECO:0000256" key="8">
    <source>
        <dbReference type="RuleBase" id="RU363041"/>
    </source>
</evidence>
<keyword evidence="7 8" id="KW-0472">Membrane</keyword>
<dbReference type="Pfam" id="PF01925">
    <property type="entry name" value="TauE"/>
    <property type="match status" value="1"/>
</dbReference>
<evidence type="ECO:0000256" key="7">
    <source>
        <dbReference type="ARBA" id="ARBA00023136"/>
    </source>
</evidence>
<keyword evidence="4 8" id="KW-1003">Cell membrane</keyword>
<evidence type="ECO:0000256" key="3">
    <source>
        <dbReference type="ARBA" id="ARBA00022448"/>
    </source>
</evidence>
<dbReference type="GO" id="GO:0005886">
    <property type="term" value="C:plasma membrane"/>
    <property type="evidence" value="ECO:0007669"/>
    <property type="project" value="UniProtKB-SubCell"/>
</dbReference>
<keyword evidence="5 8" id="KW-0812">Transmembrane</keyword>
<evidence type="ECO:0000256" key="4">
    <source>
        <dbReference type="ARBA" id="ARBA00022475"/>
    </source>
</evidence>
<keyword evidence="3" id="KW-0813">Transport</keyword>
<gene>
    <name evidence="9" type="ORF">HKX06_16305</name>
    <name evidence="10" type="ORF">I6G38_02765</name>
</gene>
<evidence type="ECO:0000256" key="2">
    <source>
        <dbReference type="ARBA" id="ARBA00009142"/>
    </source>
</evidence>
<proteinExistence type="inferred from homology"/>
<feature type="transmembrane region" description="Helical" evidence="8">
    <location>
        <begin position="201"/>
        <end position="217"/>
    </location>
</feature>